<dbReference type="OrthoDB" id="7061262at2"/>
<gene>
    <name evidence="2" type="ORF">sS8_1884</name>
</gene>
<evidence type="ECO:0000256" key="1">
    <source>
        <dbReference type="SAM" id="SignalP"/>
    </source>
</evidence>
<reference evidence="2 3" key="1">
    <citation type="submission" date="2016-12" db="EMBL/GenBank/DDBJ databases">
        <title>Genome sequencing of Methylocaldum marinum.</title>
        <authorList>
            <person name="Takeuchi M."/>
            <person name="Kamagata Y."/>
            <person name="Hiraoka S."/>
            <person name="Oshima K."/>
            <person name="Hattori M."/>
            <person name="Iwasaki W."/>
        </authorList>
    </citation>
    <scope>NUCLEOTIDE SEQUENCE [LARGE SCALE GENOMIC DNA]</scope>
    <source>
        <strain evidence="2 3">S8</strain>
    </source>
</reference>
<keyword evidence="1" id="KW-0732">Signal</keyword>
<keyword evidence="3" id="KW-1185">Reference proteome</keyword>
<dbReference type="RefSeq" id="WP_145986464.1">
    <property type="nucleotide sequence ID" value="NZ_AP017928.1"/>
</dbReference>
<feature type="chain" id="PRO_5012015707" description="Secreted protein" evidence="1">
    <location>
        <begin position="26"/>
        <end position="171"/>
    </location>
</feature>
<name>A0A250KQE9_9GAMM</name>
<dbReference type="KEGG" id="mmai:sS8_1884"/>
<sequence>MYKKRAFSCVGAVLLGLGLADSGWAASRCIPVEGKIFNNAMGPGGTLGIAHVIFAREKFKCGLQGVGKHAGPDSIGPLNFDHTMVCDDNAGTYDLPVHSQLVWDTSGYPTSVPVDCAIPGLQSFSFIEVSKPVPGSGTGRFQNVVDGQITIKGTLHCSLAIDMKFSGQLCF</sequence>
<dbReference type="Proteomes" id="UP000266313">
    <property type="component" value="Chromosome"/>
</dbReference>
<evidence type="ECO:0008006" key="4">
    <source>
        <dbReference type="Google" id="ProtNLM"/>
    </source>
</evidence>
<accession>A0A250KQE9</accession>
<protein>
    <recommendedName>
        <fullName evidence="4">Secreted protein</fullName>
    </recommendedName>
</protein>
<feature type="signal peptide" evidence="1">
    <location>
        <begin position="1"/>
        <end position="25"/>
    </location>
</feature>
<evidence type="ECO:0000313" key="2">
    <source>
        <dbReference type="EMBL" id="BBA33838.1"/>
    </source>
</evidence>
<organism evidence="2 3">
    <name type="scientific">Methylocaldum marinum</name>
    <dbReference type="NCBI Taxonomy" id="1432792"/>
    <lineage>
        <taxon>Bacteria</taxon>
        <taxon>Pseudomonadati</taxon>
        <taxon>Pseudomonadota</taxon>
        <taxon>Gammaproteobacteria</taxon>
        <taxon>Methylococcales</taxon>
        <taxon>Methylococcaceae</taxon>
        <taxon>Methylocaldum</taxon>
    </lineage>
</organism>
<proteinExistence type="predicted"/>
<evidence type="ECO:0000313" key="3">
    <source>
        <dbReference type="Proteomes" id="UP000266313"/>
    </source>
</evidence>
<dbReference type="AlphaFoldDB" id="A0A250KQE9"/>
<dbReference type="EMBL" id="AP017928">
    <property type="protein sequence ID" value="BBA33838.1"/>
    <property type="molecule type" value="Genomic_DNA"/>
</dbReference>